<gene>
    <name evidence="1" type="ORF">ILYODFUR_022771</name>
</gene>
<protein>
    <recommendedName>
        <fullName evidence="3">Secreted protein</fullName>
    </recommendedName>
</protein>
<accession>A0ABV0TE76</accession>
<evidence type="ECO:0008006" key="3">
    <source>
        <dbReference type="Google" id="ProtNLM"/>
    </source>
</evidence>
<name>A0ABV0TE76_9TELE</name>
<evidence type="ECO:0000313" key="2">
    <source>
        <dbReference type="Proteomes" id="UP001482620"/>
    </source>
</evidence>
<evidence type="ECO:0000313" key="1">
    <source>
        <dbReference type="EMBL" id="MEQ2229822.1"/>
    </source>
</evidence>
<dbReference type="EMBL" id="JAHRIQ010025706">
    <property type="protein sequence ID" value="MEQ2229822.1"/>
    <property type="molecule type" value="Genomic_DNA"/>
</dbReference>
<keyword evidence="2" id="KW-1185">Reference proteome</keyword>
<dbReference type="Proteomes" id="UP001482620">
    <property type="component" value="Unassembled WGS sequence"/>
</dbReference>
<organism evidence="1 2">
    <name type="scientific">Ilyodon furcidens</name>
    <name type="common">goldbreast splitfin</name>
    <dbReference type="NCBI Taxonomy" id="33524"/>
    <lineage>
        <taxon>Eukaryota</taxon>
        <taxon>Metazoa</taxon>
        <taxon>Chordata</taxon>
        <taxon>Craniata</taxon>
        <taxon>Vertebrata</taxon>
        <taxon>Euteleostomi</taxon>
        <taxon>Actinopterygii</taxon>
        <taxon>Neopterygii</taxon>
        <taxon>Teleostei</taxon>
        <taxon>Neoteleostei</taxon>
        <taxon>Acanthomorphata</taxon>
        <taxon>Ovalentaria</taxon>
        <taxon>Atherinomorphae</taxon>
        <taxon>Cyprinodontiformes</taxon>
        <taxon>Goodeidae</taxon>
        <taxon>Ilyodon</taxon>
    </lineage>
</organism>
<sequence>MLVFFMVVTMTRGGNMMFHLAHNVSDWITKRQQNMFCCYNCICLYHATEVQDCFITCSSVIAFAYCDQLEDNVPISFMTFRSNLSLPKVKMSKKPAGCSITI</sequence>
<proteinExistence type="predicted"/>
<comment type="caution">
    <text evidence="1">The sequence shown here is derived from an EMBL/GenBank/DDBJ whole genome shotgun (WGS) entry which is preliminary data.</text>
</comment>
<reference evidence="1 2" key="1">
    <citation type="submission" date="2021-06" db="EMBL/GenBank/DDBJ databases">
        <authorList>
            <person name="Palmer J.M."/>
        </authorList>
    </citation>
    <scope>NUCLEOTIDE SEQUENCE [LARGE SCALE GENOMIC DNA]</scope>
    <source>
        <strain evidence="2">if_2019</strain>
        <tissue evidence="1">Muscle</tissue>
    </source>
</reference>